<protein>
    <submittedName>
        <fullName evidence="11">ATP-binding cassette domain-containing protein</fullName>
    </submittedName>
</protein>
<dbReference type="InterPro" id="IPR050093">
    <property type="entry name" value="ABC_SmlMolc_Importer"/>
</dbReference>
<feature type="transmembrane region" description="Helical" evidence="8">
    <location>
        <begin position="83"/>
        <end position="105"/>
    </location>
</feature>
<evidence type="ECO:0000256" key="5">
    <source>
        <dbReference type="ARBA" id="ARBA00022840"/>
    </source>
</evidence>
<keyword evidence="7 8" id="KW-0472">Membrane</keyword>
<feature type="transmembrane region" description="Helical" evidence="8">
    <location>
        <begin position="125"/>
        <end position="145"/>
    </location>
</feature>
<dbReference type="Gene3D" id="1.10.3720.10">
    <property type="entry name" value="MetI-like"/>
    <property type="match status" value="1"/>
</dbReference>
<proteinExistence type="inferred from homology"/>
<dbReference type="Proteomes" id="UP000730482">
    <property type="component" value="Unassembled WGS sequence"/>
</dbReference>
<sequence length="629" mass="65267">MLRTPLPWLAALLVAYLLVPLVAFLVRAPGQGGSATAAPGVGDALRTSLITATISTAVVTLLGVPLGYLLARSSSRTAGALGVAVQLPLALPPLMSGILLIYLVGPYTTIGQFFNGALTDSATGVVLAQCFVAAPFLVVSARSAFAAVDPAQLDVAATLGHGTLSRTLRVALPIAARGIRAGMLLAWLRAFGEFGATIVLAYHPYTLPVFTYVQFSSTGLAATTVPVLVTLGAALVVLLIADRGPARRAHRRRPVRLPAPRPPALSQGPVLDFAMAARLGGFGLAVEHRGAGRNLAILGASGSGKSATLRLLAGVLKPQAAEISLGGRDLAALPAERRGIGYLPQHPTLLPHLRVWEQVTFGVGADPALAAFWLDRLKLTDLADRYPDQLSGGQARRVGLARALAREPRLLLLDEPFAGLDAPVRDELRRLLRTVLRETTLTSVLVTHDPDDAALLSQDTLLFADGAVLQDGPTRAVLTHPAGPAAARLLGVRNIAHGHVGADGVLASGPLRIALPEAALNTPAWQHTKAPTAVAWCVQPHDVRLVAAGGTAAIVDDVAHLGPVAELLLRLGGDDGSDAIDSDGDAIDSIGHTVGHELTVTVPSGQEPEIGDRCEVDVPGAAVIVWPEV</sequence>
<name>A0ABS5KM14_9ACTN</name>
<keyword evidence="12" id="KW-1185">Reference proteome</keyword>
<feature type="domain" description="ABC transporter" evidence="9">
    <location>
        <begin position="260"/>
        <end position="490"/>
    </location>
</feature>
<dbReference type="PROSITE" id="PS00211">
    <property type="entry name" value="ABC_TRANSPORTER_1"/>
    <property type="match status" value="1"/>
</dbReference>
<evidence type="ECO:0000256" key="1">
    <source>
        <dbReference type="ARBA" id="ARBA00004141"/>
    </source>
</evidence>
<evidence type="ECO:0000256" key="4">
    <source>
        <dbReference type="ARBA" id="ARBA00022741"/>
    </source>
</evidence>
<evidence type="ECO:0000313" key="12">
    <source>
        <dbReference type="Proteomes" id="UP000730482"/>
    </source>
</evidence>
<evidence type="ECO:0000256" key="6">
    <source>
        <dbReference type="ARBA" id="ARBA00022989"/>
    </source>
</evidence>
<dbReference type="InterPro" id="IPR035906">
    <property type="entry name" value="MetI-like_sf"/>
</dbReference>
<dbReference type="EMBL" id="JAAFYZ010000022">
    <property type="protein sequence ID" value="MBS2547098.1"/>
    <property type="molecule type" value="Genomic_DNA"/>
</dbReference>
<evidence type="ECO:0000256" key="7">
    <source>
        <dbReference type="ARBA" id="ARBA00023136"/>
    </source>
</evidence>
<feature type="transmembrane region" description="Helical" evidence="8">
    <location>
        <begin position="217"/>
        <end position="241"/>
    </location>
</feature>
<evidence type="ECO:0000313" key="11">
    <source>
        <dbReference type="EMBL" id="MBS2547098.1"/>
    </source>
</evidence>
<dbReference type="InterPro" id="IPR027417">
    <property type="entry name" value="P-loop_NTPase"/>
</dbReference>
<dbReference type="RefSeq" id="WP_212008700.1">
    <property type="nucleotide sequence ID" value="NZ_JAAFYZ010000022.1"/>
</dbReference>
<organism evidence="11 12">
    <name type="scientific">Catenulispora pinistramenti</name>
    <dbReference type="NCBI Taxonomy" id="2705254"/>
    <lineage>
        <taxon>Bacteria</taxon>
        <taxon>Bacillati</taxon>
        <taxon>Actinomycetota</taxon>
        <taxon>Actinomycetes</taxon>
        <taxon>Catenulisporales</taxon>
        <taxon>Catenulisporaceae</taxon>
        <taxon>Catenulispora</taxon>
    </lineage>
</organism>
<dbReference type="InterPro" id="IPR000515">
    <property type="entry name" value="MetI-like"/>
</dbReference>
<reference evidence="11 12" key="1">
    <citation type="submission" date="2020-02" db="EMBL/GenBank/DDBJ databases">
        <title>Acidophilic actinobacteria isolated from forest soil.</title>
        <authorList>
            <person name="Golinska P."/>
        </authorList>
    </citation>
    <scope>NUCLEOTIDE SEQUENCE [LARGE SCALE GENOMIC DNA]</scope>
    <source>
        <strain evidence="11 12">NL8</strain>
    </source>
</reference>
<dbReference type="GO" id="GO:0005524">
    <property type="term" value="F:ATP binding"/>
    <property type="evidence" value="ECO:0007669"/>
    <property type="project" value="UniProtKB-KW"/>
</dbReference>
<accession>A0ABS5KM14</accession>
<dbReference type="CDD" id="cd06261">
    <property type="entry name" value="TM_PBP2"/>
    <property type="match status" value="1"/>
</dbReference>
<dbReference type="InterPro" id="IPR003593">
    <property type="entry name" value="AAA+_ATPase"/>
</dbReference>
<comment type="caution">
    <text evidence="11">The sequence shown here is derived from an EMBL/GenBank/DDBJ whole genome shotgun (WGS) entry which is preliminary data.</text>
</comment>
<dbReference type="PROSITE" id="PS50928">
    <property type="entry name" value="ABC_TM1"/>
    <property type="match status" value="1"/>
</dbReference>
<keyword evidence="5 11" id="KW-0067">ATP-binding</keyword>
<dbReference type="SUPFAM" id="SSF161098">
    <property type="entry name" value="MetI-like"/>
    <property type="match status" value="1"/>
</dbReference>
<feature type="domain" description="ABC transmembrane type-1" evidence="10">
    <location>
        <begin position="45"/>
        <end position="241"/>
    </location>
</feature>
<evidence type="ECO:0000256" key="3">
    <source>
        <dbReference type="ARBA" id="ARBA00022692"/>
    </source>
</evidence>
<dbReference type="InterPro" id="IPR017871">
    <property type="entry name" value="ABC_transporter-like_CS"/>
</dbReference>
<dbReference type="PANTHER" id="PTHR42781">
    <property type="entry name" value="SPERMIDINE/PUTRESCINE IMPORT ATP-BINDING PROTEIN POTA"/>
    <property type="match status" value="1"/>
</dbReference>
<feature type="transmembrane region" description="Helical" evidence="8">
    <location>
        <begin position="184"/>
        <end position="205"/>
    </location>
</feature>
<keyword evidence="2 8" id="KW-0813">Transport</keyword>
<evidence type="ECO:0000259" key="10">
    <source>
        <dbReference type="PROSITE" id="PS50928"/>
    </source>
</evidence>
<dbReference type="PANTHER" id="PTHR42781:SF4">
    <property type="entry name" value="SPERMIDINE_PUTRESCINE IMPORT ATP-BINDING PROTEIN POTA"/>
    <property type="match status" value="1"/>
</dbReference>
<dbReference type="Gene3D" id="3.40.50.300">
    <property type="entry name" value="P-loop containing nucleotide triphosphate hydrolases"/>
    <property type="match status" value="1"/>
</dbReference>
<dbReference type="PROSITE" id="PS50893">
    <property type="entry name" value="ABC_TRANSPORTER_2"/>
    <property type="match status" value="1"/>
</dbReference>
<dbReference type="Pfam" id="PF00005">
    <property type="entry name" value="ABC_tran"/>
    <property type="match status" value="1"/>
</dbReference>
<dbReference type="SUPFAM" id="SSF50331">
    <property type="entry name" value="MOP-like"/>
    <property type="match status" value="1"/>
</dbReference>
<dbReference type="SUPFAM" id="SSF52540">
    <property type="entry name" value="P-loop containing nucleoside triphosphate hydrolases"/>
    <property type="match status" value="1"/>
</dbReference>
<keyword evidence="6 8" id="KW-1133">Transmembrane helix</keyword>
<evidence type="ECO:0000256" key="2">
    <source>
        <dbReference type="ARBA" id="ARBA00022448"/>
    </source>
</evidence>
<evidence type="ECO:0000256" key="8">
    <source>
        <dbReference type="RuleBase" id="RU363032"/>
    </source>
</evidence>
<keyword evidence="3 8" id="KW-0812">Transmembrane</keyword>
<feature type="transmembrane region" description="Helical" evidence="8">
    <location>
        <begin position="47"/>
        <end position="71"/>
    </location>
</feature>
<comment type="similarity">
    <text evidence="8">Belongs to the binding-protein-dependent transport system permease family.</text>
</comment>
<comment type="subcellular location">
    <subcellularLocation>
        <location evidence="8">Cell membrane</location>
        <topology evidence="8">Multi-pass membrane protein</topology>
    </subcellularLocation>
    <subcellularLocation>
        <location evidence="1">Membrane</location>
        <topology evidence="1">Multi-pass membrane protein</topology>
    </subcellularLocation>
</comment>
<keyword evidence="4" id="KW-0547">Nucleotide-binding</keyword>
<dbReference type="Pfam" id="PF00528">
    <property type="entry name" value="BPD_transp_1"/>
    <property type="match status" value="1"/>
</dbReference>
<evidence type="ECO:0000259" key="9">
    <source>
        <dbReference type="PROSITE" id="PS50893"/>
    </source>
</evidence>
<dbReference type="SMART" id="SM00382">
    <property type="entry name" value="AAA"/>
    <property type="match status" value="1"/>
</dbReference>
<dbReference type="InterPro" id="IPR008995">
    <property type="entry name" value="Mo/tungstate-bd_C_term_dom"/>
</dbReference>
<dbReference type="InterPro" id="IPR003439">
    <property type="entry name" value="ABC_transporter-like_ATP-bd"/>
</dbReference>
<gene>
    <name evidence="11" type="ORF">KGQ19_09465</name>
</gene>